<comment type="caution">
    <text evidence="1">The sequence shown here is derived from an EMBL/GenBank/DDBJ whole genome shotgun (WGS) entry which is preliminary data.</text>
</comment>
<protein>
    <submittedName>
        <fullName evidence="1">Uncharacterized protein</fullName>
    </submittedName>
</protein>
<evidence type="ECO:0000313" key="2">
    <source>
        <dbReference type="Proteomes" id="UP000734854"/>
    </source>
</evidence>
<organism evidence="1 2">
    <name type="scientific">Zingiber officinale</name>
    <name type="common">Ginger</name>
    <name type="synonym">Amomum zingiber</name>
    <dbReference type="NCBI Taxonomy" id="94328"/>
    <lineage>
        <taxon>Eukaryota</taxon>
        <taxon>Viridiplantae</taxon>
        <taxon>Streptophyta</taxon>
        <taxon>Embryophyta</taxon>
        <taxon>Tracheophyta</taxon>
        <taxon>Spermatophyta</taxon>
        <taxon>Magnoliopsida</taxon>
        <taxon>Liliopsida</taxon>
        <taxon>Zingiberales</taxon>
        <taxon>Zingiberaceae</taxon>
        <taxon>Zingiber</taxon>
    </lineage>
</organism>
<name>A0A8J5FIR9_ZINOF</name>
<proteinExistence type="predicted"/>
<dbReference type="PANTHER" id="PTHR12112">
    <property type="entry name" value="BNIP - RELATED"/>
    <property type="match status" value="1"/>
</dbReference>
<accession>A0A8J5FIR9</accession>
<sequence>MIRRISHGEVLSKAKIILSESSNGLTMTSTMAAAICYAWLLQNREEEDVAVMTVVNIERGRMNKKEEAAWLFFHVGIDASALLFADKVDLDNLLMNRLLTIIIPSLDCRYSLEYIYSFVAKSDVEAVQLLLAGSSPDYRHELFEQLMQDHNDSLFLEALKKLYGKATHDYKLCKIIIFIFSRSYRNYSLFVNCFHFTIF</sequence>
<dbReference type="Proteomes" id="UP000734854">
    <property type="component" value="Unassembled WGS sequence"/>
</dbReference>
<dbReference type="Gene3D" id="3.90.1640.10">
    <property type="entry name" value="inorganic pyrophosphatase (n-terminal core)"/>
    <property type="match status" value="1"/>
</dbReference>
<dbReference type="GO" id="GO:0004309">
    <property type="term" value="F:exopolyphosphatase activity"/>
    <property type="evidence" value="ECO:0007669"/>
    <property type="project" value="TreeGrafter"/>
</dbReference>
<dbReference type="AlphaFoldDB" id="A0A8J5FIR9"/>
<dbReference type="EMBL" id="JACMSC010000015">
    <property type="protein sequence ID" value="KAG6487630.1"/>
    <property type="molecule type" value="Genomic_DNA"/>
</dbReference>
<dbReference type="GO" id="GO:0005737">
    <property type="term" value="C:cytoplasm"/>
    <property type="evidence" value="ECO:0007669"/>
    <property type="project" value="TreeGrafter"/>
</dbReference>
<keyword evidence="2" id="KW-1185">Reference proteome</keyword>
<evidence type="ECO:0000313" key="1">
    <source>
        <dbReference type="EMBL" id="KAG6487630.1"/>
    </source>
</evidence>
<reference evidence="1 2" key="1">
    <citation type="submission" date="2020-08" db="EMBL/GenBank/DDBJ databases">
        <title>Plant Genome Project.</title>
        <authorList>
            <person name="Zhang R.-G."/>
        </authorList>
    </citation>
    <scope>NUCLEOTIDE SEQUENCE [LARGE SCALE GENOMIC DNA]</scope>
    <source>
        <tissue evidence="1">Rhizome</tissue>
    </source>
</reference>
<gene>
    <name evidence="1" type="ORF">ZIOFF_056220</name>
</gene>
<dbReference type="PANTHER" id="PTHR12112:SF39">
    <property type="entry name" value="EG:152A3.5 PROTEIN (FBGN0003116_PN PROTEIN)"/>
    <property type="match status" value="1"/>
</dbReference>